<keyword evidence="3" id="KW-1185">Reference proteome</keyword>
<dbReference type="VEuPathDB" id="TriTrypDB:LmxM.15.0850"/>
<protein>
    <submittedName>
        <fullName evidence="2">Uncharacterized protein</fullName>
    </submittedName>
</protein>
<feature type="region of interest" description="Disordered" evidence="1">
    <location>
        <begin position="24"/>
        <end position="66"/>
    </location>
</feature>
<evidence type="ECO:0000313" key="2">
    <source>
        <dbReference type="EMBL" id="CBZ25103.1"/>
    </source>
</evidence>
<dbReference type="PhylomeDB" id="E9AQ84"/>
<feature type="region of interest" description="Disordered" evidence="1">
    <location>
        <begin position="222"/>
        <end position="256"/>
    </location>
</feature>
<evidence type="ECO:0000313" key="3">
    <source>
        <dbReference type="Proteomes" id="UP000007259"/>
    </source>
</evidence>
<proteinExistence type="predicted"/>
<feature type="compositionally biased region" description="Low complexity" evidence="1">
    <location>
        <begin position="119"/>
        <end position="129"/>
    </location>
</feature>
<feature type="compositionally biased region" description="Basic residues" evidence="1">
    <location>
        <begin position="31"/>
        <end position="54"/>
    </location>
</feature>
<dbReference type="OMA" id="LWAHEYG"/>
<sequence length="955" mass="100803">MMRLSALSRVAWHPTGLQLSAAVGRKSSIAKARRKTKGARKRSASSRATSRRHGASPASSRESTMGAAGLHVAAAPSGAATKGVVTADIHVADLHKLGDITELVSSAVCLTGGGHETRTSTSDSDASASSPPPPPPPVPNVKGCSVSVTRLQRRIRSLLAQLVLLSPEPLQPSALFTRYRSAVDEETASMCAWAARAVYEYDHGLLRCGGRVARHAARREAFSEGEAGAPDAEQRTAGTTGGNANSEGGSNGGAAAAEQRVLWKRGQQLSRAFRASVVPLVATLCSGGSCGGTEASGTLRLPASHEVEQWMFLSIIFSDAEFRVSPYSGAVSYPALPSMLLATVDPVRDRAVAKLCYALQWGGQAKAAAYAAFCETHGTGGAKYVSSTTSRKHEQQPSVPLATAREEAVTSACEFVWLNGAAGFPTWTTAHAQYLLHSALTGARRSLDESLTRSAASTTGFSADQQLRKTISAAAALQHTSGHPLVDVVLQASSVVSVAARGGGGGSPTGEAGLPVSGGGANVEATRGAAAAAGQPPALGWNEGAKGTDVAKSFATDASDDGLFATMMGDLPTRSLSAGAMYEINRRLIGHLFRRLTAIPISVARLSTVVRWNLSVTHAAYYRSFFRFLLLTAANPMVRRMAHGRRQRRHANAVCADVWCGKEDGSGAVRGGVEDEVRNALAQYDPHTFKGLLSSSSAEGSAVAALRGALVADADVTRMCDHVTNDVMEVMCVRVLPHARPGRRSAATAAPRVPASGAATAPVKGTTFCGYPLRFVEVLPTWRQTPEEVLQYLWRQQDRAQLFGKDTNWLESNEEPYILVFSLDRGVLDTRLRLVVDRYLDLTSGGAAFAVSPQNAAAAQVTLHELGLMTLWAHEYGAEMAAELLFVHLLPRHEEVRLHPPRGSRHALRHDAAHTQTAVVSGDDTSSSGAVGYGAWTLEFVPSVSLDPRRGALTG</sequence>
<dbReference type="KEGG" id="lmi:LMXM_15_0850"/>
<dbReference type="RefSeq" id="XP_003873611.1">
    <property type="nucleotide sequence ID" value="XM_003873562.1"/>
</dbReference>
<evidence type="ECO:0000256" key="1">
    <source>
        <dbReference type="SAM" id="MobiDB-lite"/>
    </source>
</evidence>
<dbReference type="EMBL" id="FR799568">
    <property type="protein sequence ID" value="CBZ25103.1"/>
    <property type="molecule type" value="Genomic_DNA"/>
</dbReference>
<organism evidence="2 3">
    <name type="scientific">Leishmania mexicana (strain MHOM/GT/2001/U1103)</name>
    <dbReference type="NCBI Taxonomy" id="929439"/>
    <lineage>
        <taxon>Eukaryota</taxon>
        <taxon>Discoba</taxon>
        <taxon>Euglenozoa</taxon>
        <taxon>Kinetoplastea</taxon>
        <taxon>Metakinetoplastina</taxon>
        <taxon>Trypanosomatida</taxon>
        <taxon>Trypanosomatidae</taxon>
        <taxon>Leishmaniinae</taxon>
        <taxon>Leishmania</taxon>
    </lineage>
</organism>
<name>E9AQ84_LEIMU</name>
<dbReference type="AlphaFoldDB" id="E9AQ84"/>
<reference evidence="2 3" key="1">
    <citation type="journal article" date="2011" name="Genome Res.">
        <title>Chromosome and gene copy number variation allow major structural change between species and strains of Leishmania.</title>
        <authorList>
            <person name="Rogers M.B."/>
            <person name="Hilley J.D."/>
            <person name="Dickens N.J."/>
            <person name="Wilkes J."/>
            <person name="Bates P.A."/>
            <person name="Depledge D.P."/>
            <person name="Harris D."/>
            <person name="Her Y."/>
            <person name="Herzyk P."/>
            <person name="Imamura H."/>
            <person name="Otto T.D."/>
            <person name="Sanders M."/>
            <person name="Seeger K."/>
            <person name="Dujardin J.C."/>
            <person name="Berriman M."/>
            <person name="Smith D.F."/>
            <person name="Hertz-Fowler C."/>
            <person name="Mottram J.C."/>
        </authorList>
    </citation>
    <scope>NUCLEOTIDE SEQUENCE [LARGE SCALE GENOMIC DNA]</scope>
    <source>
        <strain evidence="2 3">MHOM/GT/2001/U1103</strain>
    </source>
</reference>
<accession>E9AQ84</accession>
<feature type="region of interest" description="Disordered" evidence="1">
    <location>
        <begin position="113"/>
        <end position="143"/>
    </location>
</feature>
<dbReference type="GeneID" id="13449856"/>
<dbReference type="OrthoDB" id="273647at2759"/>
<feature type="compositionally biased region" description="Low complexity" evidence="1">
    <location>
        <begin position="236"/>
        <end position="256"/>
    </location>
</feature>
<dbReference type="Proteomes" id="UP000007259">
    <property type="component" value="Chromosome 15"/>
</dbReference>
<feature type="compositionally biased region" description="Pro residues" evidence="1">
    <location>
        <begin position="130"/>
        <end position="139"/>
    </location>
</feature>
<gene>
    <name evidence="2" type="ORF">LMXM_15_0850</name>
</gene>